<keyword evidence="3" id="KW-1185">Reference proteome</keyword>
<dbReference type="Proteomes" id="UP001273166">
    <property type="component" value="Unassembled WGS sequence"/>
</dbReference>
<sequence length="439" mass="49458">MKFCHSAAHQVFLFEQENAKLKRQVTEMAAEIKLLRADSVDRPGTRLAADPASTLTGVPPPILAADSADCLSATGSTSSDKPTKPYMRATKASEARMATRTARPKANVSHPVTFRRGTYRYTDGRLIPEPFNPDTKVTFHIETYSSWNRSVGRNGMTEAQKRLFDWKFEKRLRATSTWSSDEETLVPSTPVANCGAENPEGDLETPPILSGENRHDEEPDTDGQPEHTDWITAQPALANVFVNHDRAMKGIRKARDLAYAALWQWAKRDDPELFAVLPRFGPSFLKATYGELSWATDDFRRGSKIERHLRLLVDLRNFVAHPSPCSTLAYGYYIGVAEGLCQCVDDASRLRKIRRIREGWRLEAQQMLEEIQAREALFHLPGLGAGDSDCRPIWKKKHTVLFQQVLRGYTWARDDPERTLPVVARAARGWGDSTLADYD</sequence>
<dbReference type="RefSeq" id="XP_062721846.1">
    <property type="nucleotide sequence ID" value="XM_062870984.1"/>
</dbReference>
<proteinExistence type="predicted"/>
<protein>
    <submittedName>
        <fullName evidence="2">Uncharacterized protein</fullName>
    </submittedName>
</protein>
<reference evidence="2" key="1">
    <citation type="journal article" date="2023" name="Mol. Phylogenet. Evol.">
        <title>Genome-scale phylogeny and comparative genomics of the fungal order Sordariales.</title>
        <authorList>
            <person name="Hensen N."/>
            <person name="Bonometti L."/>
            <person name="Westerberg I."/>
            <person name="Brannstrom I.O."/>
            <person name="Guillou S."/>
            <person name="Cros-Aarteil S."/>
            <person name="Calhoun S."/>
            <person name="Haridas S."/>
            <person name="Kuo A."/>
            <person name="Mondo S."/>
            <person name="Pangilinan J."/>
            <person name="Riley R."/>
            <person name="LaButti K."/>
            <person name="Andreopoulos B."/>
            <person name="Lipzen A."/>
            <person name="Chen C."/>
            <person name="Yan M."/>
            <person name="Daum C."/>
            <person name="Ng V."/>
            <person name="Clum A."/>
            <person name="Steindorff A."/>
            <person name="Ohm R.A."/>
            <person name="Martin F."/>
            <person name="Silar P."/>
            <person name="Natvig D.O."/>
            <person name="Lalanne C."/>
            <person name="Gautier V."/>
            <person name="Ament-Velasquez S.L."/>
            <person name="Kruys A."/>
            <person name="Hutchinson M.I."/>
            <person name="Powell A.J."/>
            <person name="Barry K."/>
            <person name="Miller A.N."/>
            <person name="Grigoriev I.V."/>
            <person name="Debuchy R."/>
            <person name="Gladieux P."/>
            <person name="Hiltunen Thoren M."/>
            <person name="Johannesson H."/>
        </authorList>
    </citation>
    <scope>NUCLEOTIDE SEQUENCE</scope>
    <source>
        <strain evidence="2">CBS 333.67</strain>
    </source>
</reference>
<dbReference type="GeneID" id="87889813"/>
<evidence type="ECO:0000313" key="2">
    <source>
        <dbReference type="EMBL" id="KAK3306066.1"/>
    </source>
</evidence>
<evidence type="ECO:0000256" key="1">
    <source>
        <dbReference type="SAM" id="MobiDB-lite"/>
    </source>
</evidence>
<dbReference type="EMBL" id="JAUDZG010000004">
    <property type="protein sequence ID" value="KAK3306066.1"/>
    <property type="molecule type" value="Genomic_DNA"/>
</dbReference>
<name>A0AAJ0GTW5_9PEZI</name>
<feature type="region of interest" description="Disordered" evidence="1">
    <location>
        <begin position="177"/>
        <end position="227"/>
    </location>
</feature>
<organism evidence="2 3">
    <name type="scientific">Chaetomium strumarium</name>
    <dbReference type="NCBI Taxonomy" id="1170767"/>
    <lineage>
        <taxon>Eukaryota</taxon>
        <taxon>Fungi</taxon>
        <taxon>Dikarya</taxon>
        <taxon>Ascomycota</taxon>
        <taxon>Pezizomycotina</taxon>
        <taxon>Sordariomycetes</taxon>
        <taxon>Sordariomycetidae</taxon>
        <taxon>Sordariales</taxon>
        <taxon>Chaetomiaceae</taxon>
        <taxon>Chaetomium</taxon>
    </lineage>
</organism>
<gene>
    <name evidence="2" type="ORF">B0T15DRAFT_575279</name>
</gene>
<comment type="caution">
    <text evidence="2">The sequence shown here is derived from an EMBL/GenBank/DDBJ whole genome shotgun (WGS) entry which is preliminary data.</text>
</comment>
<dbReference type="AlphaFoldDB" id="A0AAJ0GTW5"/>
<accession>A0AAJ0GTW5</accession>
<reference evidence="2" key="2">
    <citation type="submission" date="2023-06" db="EMBL/GenBank/DDBJ databases">
        <authorList>
            <consortium name="Lawrence Berkeley National Laboratory"/>
            <person name="Mondo S.J."/>
            <person name="Hensen N."/>
            <person name="Bonometti L."/>
            <person name="Westerberg I."/>
            <person name="Brannstrom I.O."/>
            <person name="Guillou S."/>
            <person name="Cros-Aarteil S."/>
            <person name="Calhoun S."/>
            <person name="Haridas S."/>
            <person name="Kuo A."/>
            <person name="Pangilinan J."/>
            <person name="Riley R."/>
            <person name="Labutti K."/>
            <person name="Andreopoulos B."/>
            <person name="Lipzen A."/>
            <person name="Chen C."/>
            <person name="Yanf M."/>
            <person name="Daum C."/>
            <person name="Ng V."/>
            <person name="Clum A."/>
            <person name="Steindorff A."/>
            <person name="Ohm R."/>
            <person name="Martin F."/>
            <person name="Silar P."/>
            <person name="Natvig D."/>
            <person name="Lalanne C."/>
            <person name="Gautier V."/>
            <person name="Ament-Velasquez S.L."/>
            <person name="Kruys A."/>
            <person name="Hutchinson M.I."/>
            <person name="Powell A.J."/>
            <person name="Barry K."/>
            <person name="Miller A.N."/>
            <person name="Grigoriev I.V."/>
            <person name="Debuchy R."/>
            <person name="Gladieux P."/>
            <person name="Thoren M.H."/>
            <person name="Johannesson H."/>
        </authorList>
    </citation>
    <scope>NUCLEOTIDE SEQUENCE</scope>
    <source>
        <strain evidence="2">CBS 333.67</strain>
    </source>
</reference>
<evidence type="ECO:0000313" key="3">
    <source>
        <dbReference type="Proteomes" id="UP001273166"/>
    </source>
</evidence>